<evidence type="ECO:0000256" key="1">
    <source>
        <dbReference type="ARBA" id="ARBA00022857"/>
    </source>
</evidence>
<organism evidence="11 12">
    <name type="scientific">Intestinimonas butyriciproducens</name>
    <dbReference type="NCBI Taxonomy" id="1297617"/>
    <lineage>
        <taxon>Bacteria</taxon>
        <taxon>Bacillati</taxon>
        <taxon>Bacillota</taxon>
        <taxon>Clostridia</taxon>
        <taxon>Eubacteriales</taxon>
        <taxon>Intestinimonas</taxon>
    </lineage>
</organism>
<dbReference type="Proteomes" id="UP000064844">
    <property type="component" value="Chromosome"/>
</dbReference>
<dbReference type="NCBIfam" id="TIGR01035">
    <property type="entry name" value="hemA"/>
    <property type="match status" value="1"/>
</dbReference>
<evidence type="ECO:0000256" key="6">
    <source>
        <dbReference type="PIRSR" id="PIRSR000445-2"/>
    </source>
</evidence>
<dbReference type="InterPro" id="IPR015895">
    <property type="entry name" value="4pyrrol_synth_GluRdtase_N"/>
</dbReference>
<name>A0A0S2W3K2_9FIRM</name>
<dbReference type="HAMAP" id="MF_00087">
    <property type="entry name" value="Glu_tRNA_reductase"/>
    <property type="match status" value="1"/>
</dbReference>
<dbReference type="InterPro" id="IPR036343">
    <property type="entry name" value="GluRdtase_N_sf"/>
</dbReference>
<dbReference type="CDD" id="cd05213">
    <property type="entry name" value="NAD_bind_Glutamyl_tRNA_reduct"/>
    <property type="match status" value="1"/>
</dbReference>
<feature type="site" description="Important for activity" evidence="4 8">
    <location>
        <position position="98"/>
    </location>
</feature>
<dbReference type="SUPFAM" id="SSF51735">
    <property type="entry name" value="NAD(P)-binding Rossmann-fold domains"/>
    <property type="match status" value="1"/>
</dbReference>
<dbReference type="PATRIC" id="fig|1297617.4.peg.1566"/>
<feature type="domain" description="Glutamyl-tRNA reductase N-terminal" evidence="10">
    <location>
        <begin position="7"/>
        <end position="154"/>
    </location>
</feature>
<dbReference type="eggNOG" id="COG0373">
    <property type="taxonomic scope" value="Bacteria"/>
</dbReference>
<evidence type="ECO:0000256" key="5">
    <source>
        <dbReference type="PIRSR" id="PIRSR000445-1"/>
    </source>
</evidence>
<evidence type="ECO:0000256" key="7">
    <source>
        <dbReference type="PIRSR" id="PIRSR000445-3"/>
    </source>
</evidence>
<dbReference type="RefSeq" id="WP_058117643.1">
    <property type="nucleotide sequence ID" value="NZ_CP011307.1"/>
</dbReference>
<dbReference type="STRING" id="1297617.IB211_01526"/>
<proteinExistence type="inferred from homology"/>
<accession>A0A0S2W3K2</accession>
<evidence type="ECO:0000259" key="9">
    <source>
        <dbReference type="Pfam" id="PF01488"/>
    </source>
</evidence>
<protein>
    <recommendedName>
        <fullName evidence="4">Glutamyl-tRNA reductase</fullName>
        <shortName evidence="4">GluTR</shortName>
        <ecNumber evidence="4">1.2.1.70</ecNumber>
    </recommendedName>
</protein>
<dbReference type="GO" id="GO:0008883">
    <property type="term" value="F:glutamyl-tRNA reductase activity"/>
    <property type="evidence" value="ECO:0007669"/>
    <property type="project" value="UniProtKB-UniRule"/>
</dbReference>
<evidence type="ECO:0000256" key="2">
    <source>
        <dbReference type="ARBA" id="ARBA00023002"/>
    </source>
</evidence>
<dbReference type="GO" id="GO:0050661">
    <property type="term" value="F:NADP binding"/>
    <property type="evidence" value="ECO:0007669"/>
    <property type="project" value="InterPro"/>
</dbReference>
<comment type="domain">
    <text evidence="4">Possesses an unusual extended V-shaped dimeric structure with each monomer consisting of three distinct domains arranged along a curved 'spinal' alpha-helix. The N-terminal catalytic domain specifically recognizes the glutamate moiety of the substrate. The second domain is the NADPH-binding domain, and the third C-terminal domain is responsible for dimerization.</text>
</comment>
<evidence type="ECO:0000256" key="4">
    <source>
        <dbReference type="HAMAP-Rule" id="MF_00087"/>
    </source>
</evidence>
<comment type="miscellaneous">
    <text evidence="4">During catalysis, the active site Cys acts as a nucleophile attacking the alpha-carbonyl group of tRNA-bound glutamate with the formation of a thioester intermediate between enzyme and glutamate, and the concomitant release of tRNA(Glu). The thioester intermediate is finally reduced by direct hydride transfer from NADPH, to form the product GSA.</text>
</comment>
<dbReference type="EMBL" id="CP011307">
    <property type="protein sequence ID" value="ALP93918.1"/>
    <property type="molecule type" value="Genomic_DNA"/>
</dbReference>
<feature type="binding site" evidence="4 6">
    <location>
        <position position="119"/>
    </location>
    <ligand>
        <name>substrate</name>
    </ligand>
</feature>
<evidence type="ECO:0000256" key="3">
    <source>
        <dbReference type="ARBA" id="ARBA00023244"/>
    </source>
</evidence>
<feature type="binding site" evidence="4 6">
    <location>
        <begin position="50"/>
        <end position="53"/>
    </location>
    <ligand>
        <name>substrate</name>
    </ligand>
</feature>
<dbReference type="GO" id="GO:0019353">
    <property type="term" value="P:protoporphyrinogen IX biosynthetic process from glutamate"/>
    <property type="evidence" value="ECO:0007669"/>
    <property type="project" value="TreeGrafter"/>
</dbReference>
<gene>
    <name evidence="4" type="primary">hemA</name>
    <name evidence="11" type="ORF">IB211_01526</name>
</gene>
<dbReference type="Gene3D" id="3.30.460.30">
    <property type="entry name" value="Glutamyl-tRNA reductase, N-terminal domain"/>
    <property type="match status" value="1"/>
</dbReference>
<keyword evidence="12" id="KW-1185">Reference proteome</keyword>
<dbReference type="UniPathway" id="UPA00251">
    <property type="reaction ID" value="UER00316"/>
</dbReference>
<dbReference type="Pfam" id="PF01488">
    <property type="entry name" value="Shikimate_DH"/>
    <property type="match status" value="1"/>
</dbReference>
<keyword evidence="3 4" id="KW-0627">Porphyrin biosynthesis</keyword>
<comment type="pathway">
    <text evidence="4">Porphyrin-containing compound metabolism; protoporphyrin-IX biosynthesis; 5-aminolevulinate from L-glutamyl-tRNA(Glu): step 1/2.</text>
</comment>
<comment type="similarity">
    <text evidence="4">Belongs to the glutamyl-tRNA reductase family.</text>
</comment>
<dbReference type="PANTHER" id="PTHR43013">
    <property type="entry name" value="GLUTAMYL-TRNA REDUCTASE"/>
    <property type="match status" value="1"/>
</dbReference>
<comment type="subunit">
    <text evidence="4">Homodimer.</text>
</comment>
<feature type="domain" description="Quinate/shikimate 5-dehydrogenase/glutamyl-tRNA reductase" evidence="9">
    <location>
        <begin position="173"/>
        <end position="296"/>
    </location>
</feature>
<evidence type="ECO:0000259" key="10">
    <source>
        <dbReference type="Pfam" id="PF05201"/>
    </source>
</evidence>
<dbReference type="EC" id="1.2.1.70" evidence="4"/>
<dbReference type="KEGG" id="ibu:IB211_01526"/>
<comment type="function">
    <text evidence="4">Catalyzes the NADPH-dependent reduction of glutamyl-tRNA(Glu) to glutamate 1-semialdehyde (GSA).</text>
</comment>
<feature type="active site" description="Nucleophile" evidence="4 5">
    <location>
        <position position="51"/>
    </location>
</feature>
<comment type="catalytic activity">
    <reaction evidence="4">
        <text>(S)-4-amino-5-oxopentanoate + tRNA(Glu) + NADP(+) = L-glutamyl-tRNA(Glu) + NADPH + H(+)</text>
        <dbReference type="Rhea" id="RHEA:12344"/>
        <dbReference type="Rhea" id="RHEA-COMP:9663"/>
        <dbReference type="Rhea" id="RHEA-COMP:9680"/>
        <dbReference type="ChEBI" id="CHEBI:15378"/>
        <dbReference type="ChEBI" id="CHEBI:57501"/>
        <dbReference type="ChEBI" id="CHEBI:57783"/>
        <dbReference type="ChEBI" id="CHEBI:58349"/>
        <dbReference type="ChEBI" id="CHEBI:78442"/>
        <dbReference type="ChEBI" id="CHEBI:78520"/>
        <dbReference type="EC" id="1.2.1.70"/>
    </reaction>
</comment>
<reference evidence="12" key="2">
    <citation type="submission" date="2015-04" db="EMBL/GenBank/DDBJ databases">
        <title>A butyrogenic pathway from the amino acid lysine in a human gut commensal.</title>
        <authorList>
            <person name="de Vos W.M."/>
            <person name="Bui N.T.P."/>
            <person name="Plugge C.M."/>
            <person name="Ritari J."/>
        </authorList>
    </citation>
    <scope>NUCLEOTIDE SEQUENCE [LARGE SCALE GENOMIC DNA]</scope>
    <source>
        <strain evidence="12">AF211</strain>
    </source>
</reference>
<keyword evidence="1 4" id="KW-0521">NADP</keyword>
<evidence type="ECO:0000256" key="8">
    <source>
        <dbReference type="PIRSR" id="PIRSR000445-4"/>
    </source>
</evidence>
<dbReference type="InterPro" id="IPR036291">
    <property type="entry name" value="NAD(P)-bd_dom_sf"/>
</dbReference>
<sequence>MVILMSGLDYSQAPIELREQLSFTKAQVGALVGRIRAQNLRILGCALISTCNRTELYLSCAPESDLKPDEILCGAVGLEYAPFAGAFVTRRGSAAARHLMEVAGGLKSQIWGEDQIISQVKAAIGIAREQGAADPVLETLFRNAVAAGKEIKTKVRLTGVATSAAARAVDVLRRDMGKLDGKRALVIGNGEMGRLSASLLREAGCSVTVTLRTYRHGETVVPAGCGVVPYDDRFSAMEGMDLVLSATTSPHYTVTAEQMSMLKRRPSWVVDLSMPRDVDAGVGAIPGITLYNVDTLGAEQHRGEIPVEVLDILDDYMGRFYEWHNYRKCLPAIENLKEAITERVLTYPELEDGLEQEELVELTVSKAVDLLTGGLKEHFTPEDLERVVGKIKVHTAVRSRERENCHGEKRILFSAIC</sequence>
<reference evidence="11 12" key="1">
    <citation type="journal article" date="2015" name="Nat. Commun.">
        <title>Production of butyrate from lysine and the Amadori product fructoselysine by a human gut commensal.</title>
        <authorList>
            <person name="Bui T.P."/>
            <person name="Ritari J."/>
            <person name="Boeren S."/>
            <person name="de Waard P."/>
            <person name="Plugge C.M."/>
            <person name="de Vos W.M."/>
        </authorList>
    </citation>
    <scope>NUCLEOTIDE SEQUENCE [LARGE SCALE GENOMIC DNA]</scope>
    <source>
        <strain evidence="11 12">AF211</strain>
    </source>
</reference>
<feature type="binding site" evidence="4 6">
    <location>
        <position position="108"/>
    </location>
    <ligand>
        <name>substrate</name>
    </ligand>
</feature>
<feature type="binding site" evidence="4 6">
    <location>
        <begin position="113"/>
        <end position="115"/>
    </location>
    <ligand>
        <name>substrate</name>
    </ligand>
</feature>
<dbReference type="Gene3D" id="3.40.50.720">
    <property type="entry name" value="NAD(P)-binding Rossmann-like Domain"/>
    <property type="match status" value="1"/>
</dbReference>
<evidence type="ECO:0000313" key="12">
    <source>
        <dbReference type="Proteomes" id="UP000064844"/>
    </source>
</evidence>
<keyword evidence="2 4" id="KW-0560">Oxidoreductase</keyword>
<dbReference type="InterPro" id="IPR006151">
    <property type="entry name" value="Shikm_DH/Glu-tRNA_Rdtase"/>
</dbReference>
<dbReference type="Pfam" id="PF05201">
    <property type="entry name" value="GlutR_N"/>
    <property type="match status" value="1"/>
</dbReference>
<feature type="binding site" evidence="4 7">
    <location>
        <begin position="188"/>
        <end position="193"/>
    </location>
    <ligand>
        <name>NADP(+)</name>
        <dbReference type="ChEBI" id="CHEBI:58349"/>
    </ligand>
</feature>
<dbReference type="AlphaFoldDB" id="A0A0S2W3K2"/>
<dbReference type="InterPro" id="IPR000343">
    <property type="entry name" value="4pyrrol_synth_GluRdtase"/>
</dbReference>
<dbReference type="PIRSF" id="PIRSF000445">
    <property type="entry name" value="4pyrrol_synth_GluRdtase"/>
    <property type="match status" value="1"/>
</dbReference>
<dbReference type="SUPFAM" id="SSF69742">
    <property type="entry name" value="Glutamyl tRNA-reductase catalytic, N-terminal domain"/>
    <property type="match status" value="1"/>
</dbReference>
<dbReference type="PANTHER" id="PTHR43013:SF1">
    <property type="entry name" value="GLUTAMYL-TRNA REDUCTASE"/>
    <property type="match status" value="1"/>
</dbReference>
<evidence type="ECO:0000313" key="11">
    <source>
        <dbReference type="EMBL" id="ALP93918.1"/>
    </source>
</evidence>